<dbReference type="KEGG" id="shs:STEHIDRAFT_69934"/>
<dbReference type="RefSeq" id="XP_007311808.1">
    <property type="nucleotide sequence ID" value="XM_007311746.1"/>
</dbReference>
<name>R7RWE0_STEHR</name>
<keyword evidence="3" id="KW-1185">Reference proteome</keyword>
<dbReference type="Proteomes" id="UP000053927">
    <property type="component" value="Unassembled WGS sequence"/>
</dbReference>
<proteinExistence type="predicted"/>
<dbReference type="OrthoDB" id="3254930at2759"/>
<feature type="domain" description="Helitron helicase-like" evidence="1">
    <location>
        <begin position="43"/>
        <end position="189"/>
    </location>
</feature>
<dbReference type="OMA" id="IINDWIM"/>
<dbReference type="GeneID" id="18806596"/>
<reference evidence="3" key="1">
    <citation type="journal article" date="2012" name="Science">
        <title>The Paleozoic origin of enzymatic lignin decomposition reconstructed from 31 fungal genomes.</title>
        <authorList>
            <person name="Floudas D."/>
            <person name="Binder M."/>
            <person name="Riley R."/>
            <person name="Barry K."/>
            <person name="Blanchette R.A."/>
            <person name="Henrissat B."/>
            <person name="Martinez A.T."/>
            <person name="Otillar R."/>
            <person name="Spatafora J.W."/>
            <person name="Yadav J.S."/>
            <person name="Aerts A."/>
            <person name="Benoit I."/>
            <person name="Boyd A."/>
            <person name="Carlson A."/>
            <person name="Copeland A."/>
            <person name="Coutinho P.M."/>
            <person name="de Vries R.P."/>
            <person name="Ferreira P."/>
            <person name="Findley K."/>
            <person name="Foster B."/>
            <person name="Gaskell J."/>
            <person name="Glotzer D."/>
            <person name="Gorecki P."/>
            <person name="Heitman J."/>
            <person name="Hesse C."/>
            <person name="Hori C."/>
            <person name="Igarashi K."/>
            <person name="Jurgens J.A."/>
            <person name="Kallen N."/>
            <person name="Kersten P."/>
            <person name="Kohler A."/>
            <person name="Kuees U."/>
            <person name="Kumar T.K.A."/>
            <person name="Kuo A."/>
            <person name="LaButti K."/>
            <person name="Larrondo L.F."/>
            <person name="Lindquist E."/>
            <person name="Ling A."/>
            <person name="Lombard V."/>
            <person name="Lucas S."/>
            <person name="Lundell T."/>
            <person name="Martin R."/>
            <person name="McLaughlin D.J."/>
            <person name="Morgenstern I."/>
            <person name="Morin E."/>
            <person name="Murat C."/>
            <person name="Nagy L.G."/>
            <person name="Nolan M."/>
            <person name="Ohm R.A."/>
            <person name="Patyshakuliyeva A."/>
            <person name="Rokas A."/>
            <person name="Ruiz-Duenas F.J."/>
            <person name="Sabat G."/>
            <person name="Salamov A."/>
            <person name="Samejima M."/>
            <person name="Schmutz J."/>
            <person name="Slot J.C."/>
            <person name="St John F."/>
            <person name="Stenlid J."/>
            <person name="Sun H."/>
            <person name="Sun S."/>
            <person name="Syed K."/>
            <person name="Tsang A."/>
            <person name="Wiebenga A."/>
            <person name="Young D."/>
            <person name="Pisabarro A."/>
            <person name="Eastwood D.C."/>
            <person name="Martin F."/>
            <person name="Cullen D."/>
            <person name="Grigoriev I.V."/>
            <person name="Hibbett D.S."/>
        </authorList>
    </citation>
    <scope>NUCLEOTIDE SEQUENCE [LARGE SCALE GENOMIC DNA]</scope>
    <source>
        <strain evidence="3">FP-91666</strain>
    </source>
</reference>
<dbReference type="InterPro" id="IPR025476">
    <property type="entry name" value="Helitron_helicase-like"/>
</dbReference>
<sequence length="190" mass="21834">MFPLVALNHEQIKQCAQAGSLLTNKANFNSVADRLVNLDQPTLLSLIEKMKEGKLVKIQTQEEKNCFRVISDIDYVAQHVSNSRTNQKYMRNEAWALVHYLGAPHWFVTFSPTDNKHPLCLYYADTDEKIYPNIWDNTARMKLIARNPVASARFFKVIVDLFIKYVLGIDNPDKLGLYGETEGYYATVEQ</sequence>
<evidence type="ECO:0000313" key="2">
    <source>
        <dbReference type="EMBL" id="EIM79100.1"/>
    </source>
</evidence>
<evidence type="ECO:0000313" key="3">
    <source>
        <dbReference type="Proteomes" id="UP000053927"/>
    </source>
</evidence>
<dbReference type="eggNOG" id="KOG0987">
    <property type="taxonomic scope" value="Eukaryota"/>
</dbReference>
<dbReference type="Pfam" id="PF14214">
    <property type="entry name" value="Helitron_like_N"/>
    <property type="match status" value="1"/>
</dbReference>
<evidence type="ECO:0000259" key="1">
    <source>
        <dbReference type="Pfam" id="PF14214"/>
    </source>
</evidence>
<dbReference type="AlphaFoldDB" id="R7RWE0"/>
<protein>
    <recommendedName>
        <fullName evidence="1">Helitron helicase-like domain-containing protein</fullName>
    </recommendedName>
</protein>
<dbReference type="EMBL" id="JH687412">
    <property type="protein sequence ID" value="EIM79100.1"/>
    <property type="molecule type" value="Genomic_DNA"/>
</dbReference>
<gene>
    <name evidence="2" type="ORF">STEHIDRAFT_69934</name>
</gene>
<accession>R7RWE0</accession>
<organism evidence="2 3">
    <name type="scientific">Stereum hirsutum (strain FP-91666)</name>
    <name type="common">White-rot fungus</name>
    <dbReference type="NCBI Taxonomy" id="721885"/>
    <lineage>
        <taxon>Eukaryota</taxon>
        <taxon>Fungi</taxon>
        <taxon>Dikarya</taxon>
        <taxon>Basidiomycota</taxon>
        <taxon>Agaricomycotina</taxon>
        <taxon>Agaricomycetes</taxon>
        <taxon>Russulales</taxon>
        <taxon>Stereaceae</taxon>
        <taxon>Stereum</taxon>
    </lineage>
</organism>
<feature type="non-terminal residue" evidence="2">
    <location>
        <position position="190"/>
    </location>
</feature>